<dbReference type="Proteomes" id="UP000198940">
    <property type="component" value="Unassembled WGS sequence"/>
</dbReference>
<comment type="catalytic activity">
    <reaction evidence="1">
        <text>ATP + protein L-histidine = ADP + protein N-phospho-L-histidine.</text>
        <dbReference type="EC" id="2.7.13.3"/>
    </reaction>
</comment>
<evidence type="ECO:0000313" key="11">
    <source>
        <dbReference type="EMBL" id="SHL12617.1"/>
    </source>
</evidence>
<dbReference type="EMBL" id="FRAT01000007">
    <property type="protein sequence ID" value="SHL12617.1"/>
    <property type="molecule type" value="Genomic_DNA"/>
</dbReference>
<keyword evidence="4" id="KW-0808">Transferase</keyword>
<keyword evidence="3" id="KW-0597">Phosphoprotein</keyword>
<dbReference type="PROSITE" id="PS50109">
    <property type="entry name" value="HIS_KIN"/>
    <property type="match status" value="1"/>
</dbReference>
<evidence type="ECO:0000256" key="7">
    <source>
        <dbReference type="ARBA" id="ARBA00022989"/>
    </source>
</evidence>
<keyword evidence="7 8" id="KW-1133">Transmembrane helix</keyword>
<dbReference type="InterPro" id="IPR003594">
    <property type="entry name" value="HATPase_dom"/>
</dbReference>
<proteinExistence type="predicted"/>
<dbReference type="OrthoDB" id="1522504at2"/>
<evidence type="ECO:0000256" key="4">
    <source>
        <dbReference type="ARBA" id="ARBA00022679"/>
    </source>
</evidence>
<sequence length="421" mass="49373">MKLLTYTSRIQLFFFLLLFGVFSVLFFLILSWNVLQNVDEVLFNRKMNLLAYLEENPRVPFAEDNPLDDFTFYPIDQRTFQKGKEIYSDTLVYEPVDDELDEYRKLTAHVELHGNLYRLDILKPHLEVTEIVGTIAITLGGLFLGMTLCYYLSQRFISIKIWNPFYDMLEKLRHYRLDKRMPALPNSQIDEFRTLWDAITELMLKNKEVFDSQKQFIENASHEMQTPLSVIQSRLEALISQEELTLEQASIIESIIGSTQRLKKLNKTLLLLSKIENRQFLLTEEIHINKIVNRSLAYYEEQKVAQDIDIIIKKEDELMVQGNVMLTEILVQNLLKNAFLHNIREGKVIISIMKNKLSIANTGKQRALEKEKLFHRFYKQSSNPDTWGLGLAIAHKIAQTSDWDVSYTQREGFHVFTVLFE</sequence>
<dbReference type="GO" id="GO:0005886">
    <property type="term" value="C:plasma membrane"/>
    <property type="evidence" value="ECO:0007669"/>
    <property type="project" value="TreeGrafter"/>
</dbReference>
<dbReference type="InterPro" id="IPR005467">
    <property type="entry name" value="His_kinase_dom"/>
</dbReference>
<reference evidence="11 12" key="1">
    <citation type="submission" date="2016-11" db="EMBL/GenBank/DDBJ databases">
        <authorList>
            <person name="Varghese N."/>
            <person name="Submissions S."/>
        </authorList>
    </citation>
    <scope>NUCLEOTIDE SEQUENCE [LARGE SCALE GENOMIC DNA]</scope>
    <source>
        <strain evidence="11 12">CGMCC 1.12174</strain>
        <strain evidence="10 13">DSM 26351</strain>
    </source>
</reference>
<dbReference type="SMART" id="SM00388">
    <property type="entry name" value="HisKA"/>
    <property type="match status" value="1"/>
</dbReference>
<dbReference type="InterPro" id="IPR036097">
    <property type="entry name" value="HisK_dim/P_sf"/>
</dbReference>
<dbReference type="CDD" id="cd00082">
    <property type="entry name" value="HisKA"/>
    <property type="match status" value="1"/>
</dbReference>
<dbReference type="SUPFAM" id="SSF47384">
    <property type="entry name" value="Homodimeric domain of signal transducing histidine kinase"/>
    <property type="match status" value="1"/>
</dbReference>
<dbReference type="Proteomes" id="UP000184031">
    <property type="component" value="Unassembled WGS sequence"/>
</dbReference>
<dbReference type="Gene3D" id="3.30.565.10">
    <property type="entry name" value="Histidine kinase-like ATPase, C-terminal domain"/>
    <property type="match status" value="1"/>
</dbReference>
<keyword evidence="5 8" id="KW-0812">Transmembrane</keyword>
<dbReference type="InterPro" id="IPR036890">
    <property type="entry name" value="HATPase_C_sf"/>
</dbReference>
<organism evidence="11 12">
    <name type="scientific">Flagellimonas taeanensis</name>
    <dbReference type="NCBI Taxonomy" id="1005926"/>
    <lineage>
        <taxon>Bacteria</taxon>
        <taxon>Pseudomonadati</taxon>
        <taxon>Bacteroidota</taxon>
        <taxon>Flavobacteriia</taxon>
        <taxon>Flavobacteriales</taxon>
        <taxon>Flavobacteriaceae</taxon>
        <taxon>Flagellimonas</taxon>
    </lineage>
</organism>
<evidence type="ECO:0000313" key="12">
    <source>
        <dbReference type="Proteomes" id="UP000184031"/>
    </source>
</evidence>
<dbReference type="Pfam" id="PF00512">
    <property type="entry name" value="HisKA"/>
    <property type="match status" value="1"/>
</dbReference>
<dbReference type="Pfam" id="PF02518">
    <property type="entry name" value="HATPase_c"/>
    <property type="match status" value="1"/>
</dbReference>
<dbReference type="SUPFAM" id="SSF55874">
    <property type="entry name" value="ATPase domain of HSP90 chaperone/DNA topoisomerase II/histidine kinase"/>
    <property type="match status" value="1"/>
</dbReference>
<dbReference type="InterPro" id="IPR050428">
    <property type="entry name" value="TCS_sensor_his_kinase"/>
</dbReference>
<evidence type="ECO:0000256" key="8">
    <source>
        <dbReference type="SAM" id="Phobius"/>
    </source>
</evidence>
<comment type="caution">
    <text evidence="11">The sequence shown here is derived from an EMBL/GenBank/DDBJ whole genome shotgun (WGS) entry which is preliminary data.</text>
</comment>
<dbReference type="PANTHER" id="PTHR45436">
    <property type="entry name" value="SENSOR HISTIDINE KINASE YKOH"/>
    <property type="match status" value="1"/>
</dbReference>
<evidence type="ECO:0000256" key="5">
    <source>
        <dbReference type="ARBA" id="ARBA00022692"/>
    </source>
</evidence>
<evidence type="ECO:0000256" key="6">
    <source>
        <dbReference type="ARBA" id="ARBA00022777"/>
    </source>
</evidence>
<dbReference type="STRING" id="1055723.SAMN05216293_2704"/>
<dbReference type="InterPro" id="IPR003661">
    <property type="entry name" value="HisK_dim/P_dom"/>
</dbReference>
<feature type="transmembrane region" description="Helical" evidence="8">
    <location>
        <begin position="131"/>
        <end position="152"/>
    </location>
</feature>
<dbReference type="EC" id="2.7.13.3" evidence="2"/>
<feature type="domain" description="Histidine kinase" evidence="9">
    <location>
        <begin position="219"/>
        <end position="421"/>
    </location>
</feature>
<protein>
    <recommendedName>
        <fullName evidence="2">histidine kinase</fullName>
        <ecNumber evidence="2">2.7.13.3</ecNumber>
    </recommendedName>
</protein>
<keyword evidence="6 11" id="KW-0418">Kinase</keyword>
<dbReference type="RefSeq" id="WP_072880722.1">
    <property type="nucleotide sequence ID" value="NZ_FOKU01000005.1"/>
</dbReference>
<gene>
    <name evidence="10" type="ORF">SAMN04487891_105102</name>
    <name evidence="11" type="ORF">SAMN05216293_2704</name>
</gene>
<evidence type="ECO:0000256" key="2">
    <source>
        <dbReference type="ARBA" id="ARBA00012438"/>
    </source>
</evidence>
<dbReference type="PANTHER" id="PTHR45436:SF5">
    <property type="entry name" value="SENSOR HISTIDINE KINASE TRCS"/>
    <property type="match status" value="1"/>
</dbReference>
<dbReference type="EMBL" id="FOKU01000005">
    <property type="protein sequence ID" value="SFC05073.1"/>
    <property type="molecule type" value="Genomic_DNA"/>
</dbReference>
<name>A0A1M6Y320_9FLAO</name>
<evidence type="ECO:0000313" key="13">
    <source>
        <dbReference type="Proteomes" id="UP000198940"/>
    </source>
</evidence>
<keyword evidence="8" id="KW-0472">Membrane</keyword>
<dbReference type="Gene3D" id="1.10.287.130">
    <property type="match status" value="1"/>
</dbReference>
<accession>A0A1M6Y320</accession>
<dbReference type="AlphaFoldDB" id="A0A1M6Y320"/>
<evidence type="ECO:0000256" key="1">
    <source>
        <dbReference type="ARBA" id="ARBA00000085"/>
    </source>
</evidence>
<evidence type="ECO:0000313" key="10">
    <source>
        <dbReference type="EMBL" id="SFC05073.1"/>
    </source>
</evidence>
<evidence type="ECO:0000259" key="9">
    <source>
        <dbReference type="PROSITE" id="PS50109"/>
    </source>
</evidence>
<evidence type="ECO:0000256" key="3">
    <source>
        <dbReference type="ARBA" id="ARBA00022553"/>
    </source>
</evidence>
<dbReference type="GO" id="GO:0000155">
    <property type="term" value="F:phosphorelay sensor kinase activity"/>
    <property type="evidence" value="ECO:0007669"/>
    <property type="project" value="InterPro"/>
</dbReference>
<keyword evidence="13" id="KW-1185">Reference proteome</keyword>
<feature type="transmembrane region" description="Helical" evidence="8">
    <location>
        <begin position="12"/>
        <end position="35"/>
    </location>
</feature>